<dbReference type="AlphaFoldDB" id="A0A6A7K8B2"/>
<name>A0A6A7K8B2_9FIRM</name>
<accession>A0A6A7K8B2</accession>
<reference evidence="2 3" key="1">
    <citation type="submission" date="2019-10" db="EMBL/GenBank/DDBJ databases">
        <title>Alkalibaculum tamaniensis sp.nov., a new alkaliphilic acetogen, isolated on methoxylated aromatics from a mud volcano.</title>
        <authorList>
            <person name="Khomyakova M.A."/>
            <person name="Merkel A.Y."/>
            <person name="Bonch-Osmolovskaya E.A."/>
            <person name="Slobodkin A.I."/>
        </authorList>
    </citation>
    <scope>NUCLEOTIDE SEQUENCE [LARGE SCALE GENOMIC DNA]</scope>
    <source>
        <strain evidence="2 3">M08DMB</strain>
    </source>
</reference>
<comment type="caution">
    <text evidence="2">The sequence shown here is derived from an EMBL/GenBank/DDBJ whole genome shotgun (WGS) entry which is preliminary data.</text>
</comment>
<organism evidence="2 3">
    <name type="scientific">Alkalibaculum sporogenes</name>
    <dbReference type="NCBI Taxonomy" id="2655001"/>
    <lineage>
        <taxon>Bacteria</taxon>
        <taxon>Bacillati</taxon>
        <taxon>Bacillota</taxon>
        <taxon>Clostridia</taxon>
        <taxon>Eubacteriales</taxon>
        <taxon>Eubacteriaceae</taxon>
        <taxon>Alkalibaculum</taxon>
    </lineage>
</organism>
<evidence type="ECO:0000313" key="3">
    <source>
        <dbReference type="Proteomes" id="UP000440004"/>
    </source>
</evidence>
<protein>
    <submittedName>
        <fullName evidence="2">Uncharacterized protein</fullName>
    </submittedName>
</protein>
<dbReference type="EMBL" id="WHNX01000009">
    <property type="protein sequence ID" value="MPW25612.1"/>
    <property type="molecule type" value="Genomic_DNA"/>
</dbReference>
<feature type="region of interest" description="Disordered" evidence="1">
    <location>
        <begin position="25"/>
        <end position="48"/>
    </location>
</feature>
<gene>
    <name evidence="2" type="ORF">GC105_07395</name>
</gene>
<sequence>MKKKITFTLNAKEAIVNSSDKLGRHNTMAKSHVHKSKKDYDKKRSKRDWRKEMDNNRGSFIFFLH</sequence>
<dbReference type="RefSeq" id="WP_152803252.1">
    <property type="nucleotide sequence ID" value="NZ_WHNX01000009.1"/>
</dbReference>
<evidence type="ECO:0000256" key="1">
    <source>
        <dbReference type="SAM" id="MobiDB-lite"/>
    </source>
</evidence>
<proteinExistence type="predicted"/>
<feature type="compositionally biased region" description="Basic residues" evidence="1">
    <location>
        <begin position="31"/>
        <end position="48"/>
    </location>
</feature>
<dbReference type="Proteomes" id="UP000440004">
    <property type="component" value="Unassembled WGS sequence"/>
</dbReference>
<keyword evidence="3" id="KW-1185">Reference proteome</keyword>
<evidence type="ECO:0000313" key="2">
    <source>
        <dbReference type="EMBL" id="MPW25612.1"/>
    </source>
</evidence>